<feature type="domain" description="Phosphatidic acid phosphatase type 2/haloperoxidase" evidence="2">
    <location>
        <begin position="93"/>
        <end position="220"/>
    </location>
</feature>
<gene>
    <name evidence="3" type="ORF">FJR47_01230</name>
</gene>
<feature type="transmembrane region" description="Helical" evidence="1">
    <location>
        <begin position="89"/>
        <end position="110"/>
    </location>
</feature>
<dbReference type="EMBL" id="CP041166">
    <property type="protein sequence ID" value="QFR42610.1"/>
    <property type="molecule type" value="Genomic_DNA"/>
</dbReference>
<dbReference type="SUPFAM" id="SSF48317">
    <property type="entry name" value="Acid phosphatase/Vanadium-dependent haloperoxidase"/>
    <property type="match status" value="1"/>
</dbReference>
<feature type="transmembrane region" description="Helical" evidence="1">
    <location>
        <begin position="174"/>
        <end position="193"/>
    </location>
</feature>
<dbReference type="KEGG" id="suln:FJR47_01230"/>
<reference evidence="4" key="1">
    <citation type="submission" date="2019-06" db="EMBL/GenBank/DDBJ databases">
        <title>Sulfurimonas gotlandica sp. nov., a chemoautotrophic and psychrotolerant epsilonproteobacterium isolated from a pelagic redoxcline, and an emended description of the genus Sulfurimonas.</title>
        <authorList>
            <person name="Wang S."/>
            <person name="Jiang L."/>
            <person name="Shao Z."/>
        </authorList>
    </citation>
    <scope>NUCLEOTIDE SEQUENCE [LARGE SCALE GENOMIC DNA]</scope>
    <source>
        <strain evidence="4">1-1N</strain>
    </source>
</reference>
<dbReference type="InterPro" id="IPR036938">
    <property type="entry name" value="PAP2/HPO_sf"/>
</dbReference>
<keyword evidence="4" id="KW-1185">Reference proteome</keyword>
<feature type="transmembrane region" description="Helical" evidence="1">
    <location>
        <begin position="54"/>
        <end position="77"/>
    </location>
</feature>
<dbReference type="Gene3D" id="1.20.144.10">
    <property type="entry name" value="Phosphatidic acid phosphatase type 2/haloperoxidase"/>
    <property type="match status" value="1"/>
</dbReference>
<dbReference type="AlphaFoldDB" id="A0AAJ4DM28"/>
<dbReference type="Proteomes" id="UP000326061">
    <property type="component" value="Chromosome"/>
</dbReference>
<dbReference type="RefSeq" id="WP_152298680.1">
    <property type="nucleotide sequence ID" value="NZ_CP041166.1"/>
</dbReference>
<dbReference type="CDD" id="cd03396">
    <property type="entry name" value="PAP2_like_6"/>
    <property type="match status" value="1"/>
</dbReference>
<feature type="transmembrane region" description="Helical" evidence="1">
    <location>
        <begin position="199"/>
        <end position="220"/>
    </location>
</feature>
<keyword evidence="1" id="KW-1133">Transmembrane helix</keyword>
<feature type="transmembrane region" description="Helical" evidence="1">
    <location>
        <begin position="7"/>
        <end position="34"/>
    </location>
</feature>
<sequence length="221" mass="25438">MTTKREIIVALASLAAIFFLFEFTNIDIFVQNYFYDEVTQKWLLLHQKGTLLDMLFYTGIKKAIIIFGVFILSLYLYSFKDSAQRLKEYRSGLLIVWLSIAMVPLIVGAIKAVSNVPCPYDCKYFGGEYPYIRVFDSMPQEIVKKFKCYPAGHASGGFALMSLFFLFKERKNRFIALGVAVLIGWSMGLYKMLIGHHYLGHTVITMILAWFLILVIYKIVK</sequence>
<keyword evidence="1" id="KW-0812">Transmembrane</keyword>
<evidence type="ECO:0000313" key="3">
    <source>
        <dbReference type="EMBL" id="QFR42610.1"/>
    </source>
</evidence>
<name>A0AAJ4DM28_9BACT</name>
<organism evidence="3 4">
    <name type="scientific">Sulfurimonas xiamenensis</name>
    <dbReference type="NCBI Taxonomy" id="2590021"/>
    <lineage>
        <taxon>Bacteria</taxon>
        <taxon>Pseudomonadati</taxon>
        <taxon>Campylobacterota</taxon>
        <taxon>Epsilonproteobacteria</taxon>
        <taxon>Campylobacterales</taxon>
        <taxon>Sulfurimonadaceae</taxon>
        <taxon>Sulfurimonas</taxon>
    </lineage>
</organism>
<accession>A0AAJ4DM28</accession>
<proteinExistence type="predicted"/>
<feature type="transmembrane region" description="Helical" evidence="1">
    <location>
        <begin position="149"/>
        <end position="167"/>
    </location>
</feature>
<dbReference type="Pfam" id="PF01569">
    <property type="entry name" value="PAP2"/>
    <property type="match status" value="1"/>
</dbReference>
<evidence type="ECO:0000256" key="1">
    <source>
        <dbReference type="SAM" id="Phobius"/>
    </source>
</evidence>
<protein>
    <submittedName>
        <fullName evidence="3">Phosphatase PAP2 family protein</fullName>
    </submittedName>
</protein>
<dbReference type="InterPro" id="IPR000326">
    <property type="entry name" value="PAP2/HPO"/>
</dbReference>
<keyword evidence="1" id="KW-0472">Membrane</keyword>
<evidence type="ECO:0000259" key="2">
    <source>
        <dbReference type="Pfam" id="PF01569"/>
    </source>
</evidence>
<evidence type="ECO:0000313" key="4">
    <source>
        <dbReference type="Proteomes" id="UP000326061"/>
    </source>
</evidence>